<accession>A0A8S1U660</accession>
<dbReference type="AlphaFoldDB" id="A0A8S1U660"/>
<sequence>MEFLHIKSLNGLFINHGCFLTTRGLKNYQSKTSVQATNIIVQQQIFELPLHNQINLSFMFWMQLYNNQDILNSSSEGFEFHLYVDNQIISVFQTSLYSLINSS</sequence>
<evidence type="ECO:0000313" key="1">
    <source>
        <dbReference type="EMBL" id="CAD8160128.1"/>
    </source>
</evidence>
<protein>
    <submittedName>
        <fullName evidence="1">Uncharacterized protein</fullName>
    </submittedName>
</protein>
<organism evidence="1 2">
    <name type="scientific">Paramecium pentaurelia</name>
    <dbReference type="NCBI Taxonomy" id="43138"/>
    <lineage>
        <taxon>Eukaryota</taxon>
        <taxon>Sar</taxon>
        <taxon>Alveolata</taxon>
        <taxon>Ciliophora</taxon>
        <taxon>Intramacronucleata</taxon>
        <taxon>Oligohymenophorea</taxon>
        <taxon>Peniculida</taxon>
        <taxon>Parameciidae</taxon>
        <taxon>Paramecium</taxon>
    </lineage>
</organism>
<proteinExistence type="predicted"/>
<evidence type="ECO:0000313" key="2">
    <source>
        <dbReference type="Proteomes" id="UP000689195"/>
    </source>
</evidence>
<reference evidence="1" key="1">
    <citation type="submission" date="2021-01" db="EMBL/GenBank/DDBJ databases">
        <authorList>
            <consortium name="Genoscope - CEA"/>
            <person name="William W."/>
        </authorList>
    </citation>
    <scope>NUCLEOTIDE SEQUENCE</scope>
</reference>
<name>A0A8S1U660_9CILI</name>
<dbReference type="EMBL" id="CAJJDO010000034">
    <property type="protein sequence ID" value="CAD8160128.1"/>
    <property type="molecule type" value="Genomic_DNA"/>
</dbReference>
<comment type="caution">
    <text evidence="1">The sequence shown here is derived from an EMBL/GenBank/DDBJ whole genome shotgun (WGS) entry which is preliminary data.</text>
</comment>
<keyword evidence="2" id="KW-1185">Reference proteome</keyword>
<dbReference type="Proteomes" id="UP000689195">
    <property type="component" value="Unassembled WGS sequence"/>
</dbReference>
<gene>
    <name evidence="1" type="ORF">PPENT_87.1.T0340181</name>
</gene>